<reference evidence="2 3" key="1">
    <citation type="submission" date="2023-01" db="EMBL/GenBank/DDBJ databases">
        <title>Psychrosphaera sp. nov., isolated from marine algae.</title>
        <authorList>
            <person name="Bayburt H."/>
            <person name="Choi B.J."/>
            <person name="Kim J.M."/>
            <person name="Choi D.G."/>
            <person name="Jeon C.O."/>
        </authorList>
    </citation>
    <scope>NUCLEOTIDE SEQUENCE [LARGE SCALE GENOMIC DNA]</scope>
    <source>
        <strain evidence="2 3">G1-22</strain>
    </source>
</reference>
<accession>A0ABT5FFL5</accession>
<keyword evidence="3" id="KW-1185">Reference proteome</keyword>
<feature type="transmembrane region" description="Helical" evidence="1">
    <location>
        <begin position="20"/>
        <end position="39"/>
    </location>
</feature>
<keyword evidence="1" id="KW-0472">Membrane</keyword>
<evidence type="ECO:0000313" key="3">
    <source>
        <dbReference type="Proteomes" id="UP001528411"/>
    </source>
</evidence>
<dbReference type="RefSeq" id="WP_272181193.1">
    <property type="nucleotide sequence ID" value="NZ_JAQOMS010000002.1"/>
</dbReference>
<evidence type="ECO:0000313" key="2">
    <source>
        <dbReference type="EMBL" id="MDC2889849.1"/>
    </source>
</evidence>
<proteinExistence type="predicted"/>
<dbReference type="EMBL" id="JAQOMS010000002">
    <property type="protein sequence ID" value="MDC2889849.1"/>
    <property type="molecule type" value="Genomic_DNA"/>
</dbReference>
<organism evidence="2 3">
    <name type="scientific">Psychrosphaera algicola</name>
    <dbReference type="NCBI Taxonomy" id="3023714"/>
    <lineage>
        <taxon>Bacteria</taxon>
        <taxon>Pseudomonadati</taxon>
        <taxon>Pseudomonadota</taxon>
        <taxon>Gammaproteobacteria</taxon>
        <taxon>Alteromonadales</taxon>
        <taxon>Pseudoalteromonadaceae</taxon>
        <taxon>Psychrosphaera</taxon>
    </lineage>
</organism>
<dbReference type="Proteomes" id="UP001528411">
    <property type="component" value="Unassembled WGS sequence"/>
</dbReference>
<gene>
    <name evidence="2" type="ORF">PN838_15055</name>
</gene>
<keyword evidence="1" id="KW-0812">Transmembrane</keyword>
<name>A0ABT5FFL5_9GAMM</name>
<comment type="caution">
    <text evidence="2">The sequence shown here is derived from an EMBL/GenBank/DDBJ whole genome shotgun (WGS) entry which is preliminary data.</text>
</comment>
<keyword evidence="1" id="KW-1133">Transmembrane helix</keyword>
<protein>
    <submittedName>
        <fullName evidence="2">Uncharacterized protein</fullName>
    </submittedName>
</protein>
<sequence>MMHLNLGDKIIASGKLRFPVLIALAIAFSALWLIFTFILSSWSTKERQQDLAELVEQVDDQLYQVGEDLRYQLLSSATLLASRNPIISAIQSNNEEALQDTIKVFHRNYSS</sequence>
<evidence type="ECO:0000256" key="1">
    <source>
        <dbReference type="SAM" id="Phobius"/>
    </source>
</evidence>